<gene>
    <name evidence="4" type="ORF">CIMG_03053</name>
</gene>
<dbReference type="InterPro" id="IPR003165">
    <property type="entry name" value="Piwi"/>
</dbReference>
<dbReference type="RefSeq" id="XP_001243612.2">
    <property type="nucleotide sequence ID" value="XM_001243611.2"/>
</dbReference>
<dbReference type="InParanoid" id="J3KAI0"/>
<dbReference type="Gene3D" id="2.170.260.10">
    <property type="entry name" value="paz domain"/>
    <property type="match status" value="1"/>
</dbReference>
<dbReference type="InterPro" id="IPR036397">
    <property type="entry name" value="RNaseH_sf"/>
</dbReference>
<dbReference type="KEGG" id="cim:CIMG_03053"/>
<feature type="compositionally biased region" description="Polar residues" evidence="1">
    <location>
        <begin position="116"/>
        <end position="125"/>
    </location>
</feature>
<dbReference type="EMBL" id="GG704916">
    <property type="protein sequence ID" value="EAS32029.3"/>
    <property type="molecule type" value="Genomic_DNA"/>
</dbReference>
<dbReference type="InterPro" id="IPR012337">
    <property type="entry name" value="RNaseH-like_sf"/>
</dbReference>
<dbReference type="AlphaFoldDB" id="J3KAI0"/>
<accession>J3KAI0</accession>
<dbReference type="Pfam" id="PF02171">
    <property type="entry name" value="Piwi"/>
    <property type="match status" value="1"/>
</dbReference>
<feature type="domain" description="Piwi" evidence="3">
    <location>
        <begin position="689"/>
        <end position="991"/>
    </location>
</feature>
<evidence type="ECO:0000313" key="4">
    <source>
        <dbReference type="EMBL" id="EAS32029.3"/>
    </source>
</evidence>
<dbReference type="Gene3D" id="3.40.50.2300">
    <property type="match status" value="1"/>
</dbReference>
<dbReference type="OMA" id="MGQWPGE"/>
<dbReference type="Gene3D" id="3.30.420.10">
    <property type="entry name" value="Ribonuclease H-like superfamily/Ribonuclease H"/>
    <property type="match status" value="1"/>
</dbReference>
<dbReference type="CDD" id="cd02846">
    <property type="entry name" value="PAZ_argonaute_like"/>
    <property type="match status" value="1"/>
</dbReference>
<dbReference type="SMART" id="SM00950">
    <property type="entry name" value="Piwi"/>
    <property type="match status" value="1"/>
</dbReference>
<feature type="domain" description="PAZ" evidence="2">
    <location>
        <begin position="404"/>
        <end position="518"/>
    </location>
</feature>
<dbReference type="SUPFAM" id="SSF53098">
    <property type="entry name" value="Ribonuclease H-like"/>
    <property type="match status" value="1"/>
</dbReference>
<dbReference type="InterPro" id="IPR014811">
    <property type="entry name" value="ArgoL1"/>
</dbReference>
<dbReference type="Pfam" id="PF08699">
    <property type="entry name" value="ArgoL1"/>
    <property type="match status" value="1"/>
</dbReference>
<reference evidence="5" key="1">
    <citation type="journal article" date="2009" name="Genome Res.">
        <title>Comparative genomic analyses of the human fungal pathogens Coccidioides and their relatives.</title>
        <authorList>
            <person name="Sharpton T.J."/>
            <person name="Stajich J.E."/>
            <person name="Rounsley S.D."/>
            <person name="Gardner M.J."/>
            <person name="Wortman J.R."/>
            <person name="Jordar V.S."/>
            <person name="Maiti R."/>
            <person name="Kodira C.D."/>
            <person name="Neafsey D.E."/>
            <person name="Zeng Q."/>
            <person name="Hung C.-Y."/>
            <person name="McMahan C."/>
            <person name="Muszewska A."/>
            <person name="Grynberg M."/>
            <person name="Mandel M.A."/>
            <person name="Kellner E.M."/>
            <person name="Barker B.M."/>
            <person name="Galgiani J.N."/>
            <person name="Orbach M.J."/>
            <person name="Kirkland T.N."/>
            <person name="Cole G.T."/>
            <person name="Henn M.R."/>
            <person name="Birren B.W."/>
            <person name="Taylor J.W."/>
        </authorList>
    </citation>
    <scope>NUCLEOTIDE SEQUENCE [LARGE SCALE GENOMIC DNA]</scope>
    <source>
        <strain evidence="5">RS</strain>
    </source>
</reference>
<dbReference type="InterPro" id="IPR003100">
    <property type="entry name" value="PAZ_dom"/>
</dbReference>
<feature type="compositionally biased region" description="Polar residues" evidence="1">
    <location>
        <begin position="1"/>
        <end position="29"/>
    </location>
</feature>
<organism evidence="4 5">
    <name type="scientific">Coccidioides immitis (strain RS)</name>
    <name type="common">Valley fever fungus</name>
    <dbReference type="NCBI Taxonomy" id="246410"/>
    <lineage>
        <taxon>Eukaryota</taxon>
        <taxon>Fungi</taxon>
        <taxon>Dikarya</taxon>
        <taxon>Ascomycota</taxon>
        <taxon>Pezizomycotina</taxon>
        <taxon>Eurotiomycetes</taxon>
        <taxon>Eurotiomycetidae</taxon>
        <taxon>Onygenales</taxon>
        <taxon>Onygenaceae</taxon>
        <taxon>Coccidioides</taxon>
    </lineage>
</organism>
<dbReference type="InterPro" id="IPR036085">
    <property type="entry name" value="PAZ_dom_sf"/>
</dbReference>
<evidence type="ECO:0000313" key="5">
    <source>
        <dbReference type="Proteomes" id="UP000001261"/>
    </source>
</evidence>
<dbReference type="SUPFAM" id="SSF101690">
    <property type="entry name" value="PAZ domain"/>
    <property type="match status" value="1"/>
</dbReference>
<dbReference type="GO" id="GO:0003723">
    <property type="term" value="F:RNA binding"/>
    <property type="evidence" value="ECO:0007669"/>
    <property type="project" value="InterPro"/>
</dbReference>
<name>J3KAI0_COCIM</name>
<dbReference type="VEuPathDB" id="FungiDB:CIMG_03053"/>
<dbReference type="OrthoDB" id="10252740at2759"/>
<dbReference type="CDD" id="cd04657">
    <property type="entry name" value="Piwi_ago-like"/>
    <property type="match status" value="1"/>
</dbReference>
<evidence type="ECO:0008006" key="6">
    <source>
        <dbReference type="Google" id="ProtNLM"/>
    </source>
</evidence>
<reference evidence="5" key="2">
    <citation type="journal article" date="2010" name="Genome Res.">
        <title>Population genomic sequencing of Coccidioides fungi reveals recent hybridization and transposon control.</title>
        <authorList>
            <person name="Neafsey D.E."/>
            <person name="Barker B.M."/>
            <person name="Sharpton T.J."/>
            <person name="Stajich J.E."/>
            <person name="Park D.J."/>
            <person name="Whiston E."/>
            <person name="Hung C.-Y."/>
            <person name="McMahan C."/>
            <person name="White J."/>
            <person name="Sykes S."/>
            <person name="Heiman D."/>
            <person name="Young S."/>
            <person name="Zeng Q."/>
            <person name="Abouelleil A."/>
            <person name="Aftuck L."/>
            <person name="Bessette D."/>
            <person name="Brown A."/>
            <person name="FitzGerald M."/>
            <person name="Lui A."/>
            <person name="Macdonald J.P."/>
            <person name="Priest M."/>
            <person name="Orbach M.J."/>
            <person name="Galgiani J.N."/>
            <person name="Kirkland T.N."/>
            <person name="Cole G.T."/>
            <person name="Birren B.W."/>
            <person name="Henn M.R."/>
            <person name="Taylor J.W."/>
            <person name="Rounsley S.D."/>
        </authorList>
    </citation>
    <scope>GENOME REANNOTATION</scope>
    <source>
        <strain evidence="5">RS</strain>
    </source>
</reference>
<dbReference type="InterPro" id="IPR032474">
    <property type="entry name" value="Argonaute_N"/>
</dbReference>
<dbReference type="Pfam" id="PF16486">
    <property type="entry name" value="ArgoN"/>
    <property type="match status" value="1"/>
</dbReference>
<dbReference type="PANTHER" id="PTHR22891">
    <property type="entry name" value="EUKARYOTIC TRANSLATION INITIATION FACTOR 2C"/>
    <property type="match status" value="1"/>
</dbReference>
<dbReference type="Pfam" id="PF02170">
    <property type="entry name" value="PAZ"/>
    <property type="match status" value="1"/>
</dbReference>
<feature type="compositionally biased region" description="Gly residues" evidence="1">
    <location>
        <begin position="75"/>
        <end position="88"/>
    </location>
</feature>
<sequence length="1033" mass="115968">MSSGQRGSNNPGNPWNQGRTFAQVASSARSPPLAQSAGESRAPPESNVDNDGFTIVQNNRRNRNGHGHGQLPAGHGSGRGRGGAQFGGDGRRNEPSRGRGAHRGHSQGGRGRGSYPQRSFNDSPHNSQGSWGNQGGSQGYRCKSNEPPKLYNDYKKSTHQPSQGVKSLEDDIVKENQKDLTLKLGNLKLADHKFSLPMRPGYGNHPTVNLLANYFEISGISSLVFYEFNVHFQATMSLRVKRRLFTLLLQQPPLNNESVATNYVDKLICVKKLSPQNIRVGYYEDGETGTQSHTVTLQYSRSYRMAQLLADLRSPFESYDRDERNMAIQALNMAVARFPNHTPRIQCVGQSRHFFLNPTEDLSLGGGLEARRGFFHSVKPSTGRLLLNLNVSTAAFYRAGNLKDVSEEVVPFTAAEGDSRRTGILDRFLRKVRVKTTHGQRHQTRTIFEVAKNSEGKAAGPSEVNFWWPQGQPARYISVKEYFRRQYNVILEDNQIVINVGSRDRQCYLPAEYCNIIEGQVARQKLSPDQTTNMIRIACRNPTANALDISGQGLNLMGVGRREGPKEKFGIDIAHELLSVKGMVLSPPRLKYKMDSMPSLECGSWNFTGHLFRKAGHLPGTNPIGVITVGTFKSEPEDFLKSLKQTLQGYDINWRDSGSTRIRIPATHRADENRYRQAFQQFKNMRTPYVIVLLPRFDQQVYSYVKYYGDIVTGIPNTCVTEKYVKKEKRITFKTDGGAVENIALKINLKLGGINHEIQSDGRIHDIIRTTMFIGIDVTHPTGTDSQSGAPSISAVVANNDPTLAQWPASITTQEHRKEMVESVLERMVTDRLRAWKDQDKLPARIIVYRDGVSESQYQEVLDTELVQIQSAVEQHYAGRSLPKITLLIVGKRHHTRFYPLNLDAADKKGNVTPGTVVDRYCTMERNFDFFMVSHAGIQGTSRPAHYVVLHDSNNFTADQLQSITHDLTWVYGRAARSVSIATPAYYADIVCERGRCYLYSVFNNALPGQYQGNNNRWMQGVHPNLQDTMFYI</sequence>
<dbReference type="SMART" id="SM01163">
    <property type="entry name" value="DUF1785"/>
    <property type="match status" value="1"/>
</dbReference>
<dbReference type="GeneID" id="4564327"/>
<keyword evidence="5" id="KW-1185">Reference proteome</keyword>
<dbReference type="PROSITE" id="PS50821">
    <property type="entry name" value="PAZ"/>
    <property type="match status" value="1"/>
</dbReference>
<evidence type="ECO:0000256" key="1">
    <source>
        <dbReference type="SAM" id="MobiDB-lite"/>
    </source>
</evidence>
<dbReference type="STRING" id="246410.J3KAI0"/>
<dbReference type="Proteomes" id="UP000001261">
    <property type="component" value="Unassembled WGS sequence"/>
</dbReference>
<dbReference type="InterPro" id="IPR045246">
    <property type="entry name" value="Piwi_ago-like"/>
</dbReference>
<evidence type="ECO:0000259" key="2">
    <source>
        <dbReference type="PROSITE" id="PS50821"/>
    </source>
</evidence>
<evidence type="ECO:0000259" key="3">
    <source>
        <dbReference type="PROSITE" id="PS50822"/>
    </source>
</evidence>
<feature type="region of interest" description="Disordered" evidence="1">
    <location>
        <begin position="1"/>
        <end position="170"/>
    </location>
</feature>
<protein>
    <recommendedName>
        <fullName evidence="6">Piwi domain-containing protein</fullName>
    </recommendedName>
</protein>
<proteinExistence type="predicted"/>
<dbReference type="PROSITE" id="PS50822">
    <property type="entry name" value="PIWI"/>
    <property type="match status" value="1"/>
</dbReference>